<dbReference type="EMBL" id="JBANRG010000084">
    <property type="protein sequence ID" value="KAK7437611.1"/>
    <property type="molecule type" value="Genomic_DNA"/>
</dbReference>
<evidence type="ECO:0000313" key="3">
    <source>
        <dbReference type="Proteomes" id="UP001498398"/>
    </source>
</evidence>
<dbReference type="Proteomes" id="UP001498398">
    <property type="component" value="Unassembled WGS sequence"/>
</dbReference>
<sequence length="388" mass="42511">MNFFNLFTNGFTWGTQFTSSSGNQFHSFSSNNFTPNNNFEDNELPPTIHEFELPVDVDTLRFCSSGSSGYSGYLHIKQSDDISDNIQVEVVVSLLQAGQPGINVERRVGGRQACIDIRTEARAFFFGRCPHVAITACFPKSATSNPNAPLKIRRLESNFHSLDHRIDDLTVRMESYELLSHSGDFHIDGIHATEGRIEAHSGNIYGSFYATSELSLHTHSGRIKTESVILENTQSNGAARLKMSVHSGDVMAQAITLLSTASSGGHYSLHTSSHSGNVYCGVVYAPVDAVIHMKAFSHSGSVNASLPNTFEGSFKVNTQISVPSVSEANSNELDPSGEDRTRVLQVKNNINHFPIGGERSGWVFWSTDGKERGSVKMWAHSGSARLNF</sequence>
<keyword evidence="3" id="KW-1185">Reference proteome</keyword>
<reference evidence="2 3" key="1">
    <citation type="submission" date="2024-01" db="EMBL/GenBank/DDBJ databases">
        <title>A draft genome for the cacao thread blight pathogen Marasmiellus scandens.</title>
        <authorList>
            <person name="Baruah I.K."/>
            <person name="Leung J."/>
            <person name="Bukari Y."/>
            <person name="Amoako-Attah I."/>
            <person name="Meinhardt L.W."/>
            <person name="Bailey B.A."/>
            <person name="Cohen S.P."/>
        </authorList>
    </citation>
    <scope>NUCLEOTIDE SEQUENCE [LARGE SCALE GENOMIC DNA]</scope>
    <source>
        <strain evidence="2 3">GH-19</strain>
    </source>
</reference>
<feature type="domain" description="DUF7330" evidence="1">
    <location>
        <begin position="238"/>
        <end position="339"/>
    </location>
</feature>
<proteinExistence type="predicted"/>
<protein>
    <recommendedName>
        <fullName evidence="1">DUF7330 domain-containing protein</fullName>
    </recommendedName>
</protein>
<comment type="caution">
    <text evidence="2">The sequence shown here is derived from an EMBL/GenBank/DDBJ whole genome shotgun (WGS) entry which is preliminary data.</text>
</comment>
<dbReference type="Pfam" id="PF24016">
    <property type="entry name" value="DUF7330"/>
    <property type="match status" value="1"/>
</dbReference>
<name>A0ABR1ISG1_9AGAR</name>
<dbReference type="InterPro" id="IPR055754">
    <property type="entry name" value="DUF7330"/>
</dbReference>
<evidence type="ECO:0000259" key="1">
    <source>
        <dbReference type="Pfam" id="PF24016"/>
    </source>
</evidence>
<accession>A0ABR1ISG1</accession>
<organism evidence="2 3">
    <name type="scientific">Marasmiellus scandens</name>
    <dbReference type="NCBI Taxonomy" id="2682957"/>
    <lineage>
        <taxon>Eukaryota</taxon>
        <taxon>Fungi</taxon>
        <taxon>Dikarya</taxon>
        <taxon>Basidiomycota</taxon>
        <taxon>Agaricomycotina</taxon>
        <taxon>Agaricomycetes</taxon>
        <taxon>Agaricomycetidae</taxon>
        <taxon>Agaricales</taxon>
        <taxon>Marasmiineae</taxon>
        <taxon>Omphalotaceae</taxon>
        <taxon>Marasmiellus</taxon>
    </lineage>
</organism>
<gene>
    <name evidence="2" type="ORF">VKT23_018510</name>
</gene>
<evidence type="ECO:0000313" key="2">
    <source>
        <dbReference type="EMBL" id="KAK7437611.1"/>
    </source>
</evidence>